<reference evidence="2 3" key="1">
    <citation type="submission" date="2019-02" db="EMBL/GenBank/DDBJ databases">
        <title>Deep-cultivation of Planctomycetes and their phenomic and genomic characterization uncovers novel biology.</title>
        <authorList>
            <person name="Wiegand S."/>
            <person name="Jogler M."/>
            <person name="Boedeker C."/>
            <person name="Pinto D."/>
            <person name="Vollmers J."/>
            <person name="Rivas-Marin E."/>
            <person name="Kohn T."/>
            <person name="Peeters S.H."/>
            <person name="Heuer A."/>
            <person name="Rast P."/>
            <person name="Oberbeckmann S."/>
            <person name="Bunk B."/>
            <person name="Jeske O."/>
            <person name="Meyerdierks A."/>
            <person name="Storesund J.E."/>
            <person name="Kallscheuer N."/>
            <person name="Luecker S."/>
            <person name="Lage O.M."/>
            <person name="Pohl T."/>
            <person name="Merkel B.J."/>
            <person name="Hornburger P."/>
            <person name="Mueller R.-W."/>
            <person name="Bruemmer F."/>
            <person name="Labrenz M."/>
            <person name="Spormann A.M."/>
            <person name="Op Den Camp H."/>
            <person name="Overmann J."/>
            <person name="Amann R."/>
            <person name="Jetten M.S.M."/>
            <person name="Mascher T."/>
            <person name="Medema M.H."/>
            <person name="Devos D.P."/>
            <person name="Kaster A.-K."/>
            <person name="Ovreas L."/>
            <person name="Rohde M."/>
            <person name="Galperin M.Y."/>
            <person name="Jogler C."/>
        </authorList>
    </citation>
    <scope>NUCLEOTIDE SEQUENCE [LARGE SCALE GENOMIC DNA]</scope>
    <source>
        <strain evidence="2 3">Poly41</strain>
    </source>
</reference>
<evidence type="ECO:0000313" key="3">
    <source>
        <dbReference type="Proteomes" id="UP000319143"/>
    </source>
</evidence>
<comment type="caution">
    <text evidence="2">The sequence shown here is derived from an EMBL/GenBank/DDBJ whole genome shotgun (WGS) entry which is preliminary data.</text>
</comment>
<dbReference type="Proteomes" id="UP000319143">
    <property type="component" value="Unassembled WGS sequence"/>
</dbReference>
<protein>
    <submittedName>
        <fullName evidence="2">Helix-turn-helix domain protein</fullName>
    </submittedName>
</protein>
<dbReference type="InterPro" id="IPR041657">
    <property type="entry name" value="HTH_17"/>
</dbReference>
<dbReference type="RefSeq" id="WP_231616009.1">
    <property type="nucleotide sequence ID" value="NZ_SJPV01000015.1"/>
</dbReference>
<organism evidence="2 3">
    <name type="scientific">Novipirellula artificiosorum</name>
    <dbReference type="NCBI Taxonomy" id="2528016"/>
    <lineage>
        <taxon>Bacteria</taxon>
        <taxon>Pseudomonadati</taxon>
        <taxon>Planctomycetota</taxon>
        <taxon>Planctomycetia</taxon>
        <taxon>Pirellulales</taxon>
        <taxon>Pirellulaceae</taxon>
        <taxon>Novipirellula</taxon>
    </lineage>
</organism>
<dbReference type="Pfam" id="PF12728">
    <property type="entry name" value="HTH_17"/>
    <property type="match status" value="1"/>
</dbReference>
<feature type="domain" description="Helix-turn-helix" evidence="1">
    <location>
        <begin position="44"/>
        <end position="78"/>
    </location>
</feature>
<proteinExistence type="predicted"/>
<dbReference type="AlphaFoldDB" id="A0A5C6D4J3"/>
<accession>A0A5C6D4J3</accession>
<evidence type="ECO:0000313" key="2">
    <source>
        <dbReference type="EMBL" id="TWU31730.1"/>
    </source>
</evidence>
<evidence type="ECO:0000259" key="1">
    <source>
        <dbReference type="Pfam" id="PF12728"/>
    </source>
</evidence>
<dbReference type="EMBL" id="SJPV01000015">
    <property type="protein sequence ID" value="TWU31730.1"/>
    <property type="molecule type" value="Genomic_DNA"/>
</dbReference>
<keyword evidence="3" id="KW-1185">Reference proteome</keyword>
<gene>
    <name evidence="2" type="ORF">Poly41_59650</name>
</gene>
<dbReference type="InterPro" id="IPR036388">
    <property type="entry name" value="WH-like_DNA-bd_sf"/>
</dbReference>
<dbReference type="Gene3D" id="1.10.10.10">
    <property type="entry name" value="Winged helix-like DNA-binding domain superfamily/Winged helix DNA-binding domain"/>
    <property type="match status" value="1"/>
</dbReference>
<sequence>MADLILRDTDPDQFREQIVSDVMRQLGSLLHESSEPRLVDGDRLAELLGVSRCSVDRLRADGKIPSVMIGRRRLYRPDAAIAALETRDEKREATKNG</sequence>
<name>A0A5C6D4J3_9BACT</name>